<feature type="domain" description="PAC" evidence="18">
    <location>
        <begin position="437"/>
        <end position="491"/>
    </location>
</feature>
<evidence type="ECO:0000259" key="18">
    <source>
        <dbReference type="PROSITE" id="PS50113"/>
    </source>
</evidence>
<accession>A0A6M1LKQ3</accession>
<comment type="catalytic activity">
    <reaction evidence="1">
        <text>ATP + protein L-histidine = ADP + protein N-phospho-L-histidine.</text>
        <dbReference type="EC" id="2.7.13.3"/>
    </reaction>
</comment>
<dbReference type="SMART" id="SM00911">
    <property type="entry name" value="HWE_HK"/>
    <property type="match status" value="1"/>
</dbReference>
<evidence type="ECO:0000256" key="6">
    <source>
        <dbReference type="ARBA" id="ARBA00022630"/>
    </source>
</evidence>
<dbReference type="Pfam" id="PF00989">
    <property type="entry name" value="PAS"/>
    <property type="match status" value="1"/>
</dbReference>
<evidence type="ECO:0000256" key="5">
    <source>
        <dbReference type="ARBA" id="ARBA00022606"/>
    </source>
</evidence>
<dbReference type="GO" id="GO:0009881">
    <property type="term" value="F:photoreceptor activity"/>
    <property type="evidence" value="ECO:0007669"/>
    <property type="project" value="UniProtKB-KW"/>
</dbReference>
<evidence type="ECO:0000256" key="8">
    <source>
        <dbReference type="ARBA" id="ARBA00022679"/>
    </source>
</evidence>
<keyword evidence="12" id="KW-0067">ATP-binding</keyword>
<evidence type="ECO:0000313" key="20">
    <source>
        <dbReference type="Proteomes" id="UP000475385"/>
    </source>
</evidence>
<dbReference type="SUPFAM" id="SSF55785">
    <property type="entry name" value="PYP-like sensor domain (PAS domain)"/>
    <property type="match status" value="3"/>
</dbReference>
<evidence type="ECO:0000256" key="1">
    <source>
        <dbReference type="ARBA" id="ARBA00000085"/>
    </source>
</evidence>
<name>A0A6M1LKQ3_9PROT</name>
<keyword evidence="9" id="KW-0677">Repeat</keyword>
<proteinExistence type="predicted"/>
<keyword evidence="15" id="KW-0675">Receptor</keyword>
<dbReference type="InterPro" id="IPR013767">
    <property type="entry name" value="PAS_fold"/>
</dbReference>
<keyword evidence="11" id="KW-0418">Kinase</keyword>
<evidence type="ECO:0000256" key="7">
    <source>
        <dbReference type="ARBA" id="ARBA00022643"/>
    </source>
</evidence>
<keyword evidence="16" id="KW-1133">Transmembrane helix</keyword>
<evidence type="ECO:0000259" key="17">
    <source>
        <dbReference type="PROSITE" id="PS50112"/>
    </source>
</evidence>
<keyword evidence="5" id="KW-0716">Sensory transduction</keyword>
<dbReference type="Pfam" id="PF08447">
    <property type="entry name" value="PAS_3"/>
    <property type="match status" value="2"/>
</dbReference>
<protein>
    <recommendedName>
        <fullName evidence="2">histidine kinase</fullName>
        <ecNumber evidence="2">2.7.13.3</ecNumber>
    </recommendedName>
</protein>
<evidence type="ECO:0000256" key="13">
    <source>
        <dbReference type="ARBA" id="ARBA00022991"/>
    </source>
</evidence>
<keyword evidence="4" id="KW-0597">Phosphoprotein</keyword>
<dbReference type="InterPro" id="IPR001610">
    <property type="entry name" value="PAC"/>
</dbReference>
<dbReference type="Pfam" id="PF07536">
    <property type="entry name" value="HWE_HK"/>
    <property type="match status" value="1"/>
</dbReference>
<dbReference type="SUPFAM" id="SSF55874">
    <property type="entry name" value="ATPase domain of HSP90 chaperone/DNA topoisomerase II/histidine kinase"/>
    <property type="match status" value="1"/>
</dbReference>
<keyword evidence="10" id="KW-0547">Nucleotide-binding</keyword>
<evidence type="ECO:0000256" key="10">
    <source>
        <dbReference type="ARBA" id="ARBA00022741"/>
    </source>
</evidence>
<dbReference type="GO" id="GO:0006355">
    <property type="term" value="P:regulation of DNA-templated transcription"/>
    <property type="evidence" value="ECO:0007669"/>
    <property type="project" value="InterPro"/>
</dbReference>
<keyword evidence="7" id="KW-0288">FMN</keyword>
<dbReference type="PANTHER" id="PTHR41523">
    <property type="entry name" value="TWO-COMPONENT SYSTEM SENSOR PROTEIN"/>
    <property type="match status" value="1"/>
</dbReference>
<dbReference type="RefSeq" id="WP_164694438.1">
    <property type="nucleotide sequence ID" value="NZ_JAAIKB010000003.1"/>
</dbReference>
<dbReference type="PROSITE" id="PS50113">
    <property type="entry name" value="PAC"/>
    <property type="match status" value="3"/>
</dbReference>
<evidence type="ECO:0000256" key="12">
    <source>
        <dbReference type="ARBA" id="ARBA00022840"/>
    </source>
</evidence>
<evidence type="ECO:0000313" key="19">
    <source>
        <dbReference type="EMBL" id="NGM20559.1"/>
    </source>
</evidence>
<dbReference type="EMBL" id="JAAIKB010000003">
    <property type="protein sequence ID" value="NGM20559.1"/>
    <property type="molecule type" value="Genomic_DNA"/>
</dbReference>
<dbReference type="InterPro" id="IPR035965">
    <property type="entry name" value="PAS-like_dom_sf"/>
</dbReference>
<dbReference type="InterPro" id="IPR036890">
    <property type="entry name" value="HATPase_C_sf"/>
</dbReference>
<keyword evidence="6" id="KW-0285">Flavoprotein</keyword>
<gene>
    <name evidence="19" type="ORF">G3576_11075</name>
</gene>
<keyword evidence="14" id="KW-0843">Virulence</keyword>
<keyword evidence="3" id="KW-0600">Photoreceptor protein</keyword>
<feature type="domain" description="PAC" evidence="18">
    <location>
        <begin position="174"/>
        <end position="229"/>
    </location>
</feature>
<dbReference type="CDD" id="cd00130">
    <property type="entry name" value="PAS"/>
    <property type="match status" value="3"/>
</dbReference>
<dbReference type="SMART" id="SM00091">
    <property type="entry name" value="PAS"/>
    <property type="match status" value="3"/>
</dbReference>
<evidence type="ECO:0000256" key="16">
    <source>
        <dbReference type="SAM" id="Phobius"/>
    </source>
</evidence>
<evidence type="ECO:0000256" key="3">
    <source>
        <dbReference type="ARBA" id="ARBA00022543"/>
    </source>
</evidence>
<dbReference type="GO" id="GO:0004673">
    <property type="term" value="F:protein histidine kinase activity"/>
    <property type="evidence" value="ECO:0007669"/>
    <property type="project" value="UniProtKB-EC"/>
</dbReference>
<keyword evidence="20" id="KW-1185">Reference proteome</keyword>
<evidence type="ECO:0000256" key="14">
    <source>
        <dbReference type="ARBA" id="ARBA00023026"/>
    </source>
</evidence>
<dbReference type="InterPro" id="IPR013655">
    <property type="entry name" value="PAS_fold_3"/>
</dbReference>
<dbReference type="Gene3D" id="3.30.565.10">
    <property type="entry name" value="Histidine kinase-like ATPase, C-terminal domain"/>
    <property type="match status" value="1"/>
</dbReference>
<dbReference type="Proteomes" id="UP000475385">
    <property type="component" value="Unassembled WGS sequence"/>
</dbReference>
<dbReference type="PROSITE" id="PS50112">
    <property type="entry name" value="PAS"/>
    <property type="match status" value="1"/>
</dbReference>
<dbReference type="SMART" id="SM00086">
    <property type="entry name" value="PAC"/>
    <property type="match status" value="3"/>
</dbReference>
<evidence type="ECO:0000256" key="2">
    <source>
        <dbReference type="ARBA" id="ARBA00012438"/>
    </source>
</evidence>
<comment type="caution">
    <text evidence="19">The sequence shown here is derived from an EMBL/GenBank/DDBJ whole genome shotgun (WGS) entry which is preliminary data.</text>
</comment>
<organism evidence="19 20">
    <name type="scientific">Falsiroseomonas algicola</name>
    <dbReference type="NCBI Taxonomy" id="2716930"/>
    <lineage>
        <taxon>Bacteria</taxon>
        <taxon>Pseudomonadati</taxon>
        <taxon>Pseudomonadota</taxon>
        <taxon>Alphaproteobacteria</taxon>
        <taxon>Acetobacterales</taxon>
        <taxon>Roseomonadaceae</taxon>
        <taxon>Falsiroseomonas</taxon>
    </lineage>
</organism>
<dbReference type="AlphaFoldDB" id="A0A6M1LKQ3"/>
<sequence>MLVGAAVLPALPFGVAAGWLGIERGGSALPLLAAAGALAVAGGIGATMVLSRRLLRPTAALVARAEAIAIDAPPPTQWVLGVAELTRVARALDVAATAMRDRESAFAAAFEQSTVPMAQAECGTAILLRANAAYCKLLARTPEEIIGQPFIDFVHPDDRAEDMEAFLRLCRGEIETHVQVKRFLRPDGSVRWVKLSTSPVRDAQGNVTRTVAVVTDVTGRRAAEAALRDSEARLKRVQRIGRVGGFEIDLRSGENSRSAEYMALQGLRAENAQELHEDWVRRLHPEDRERAEQRFWEAVSDTSGEVEYAQEYRIVTPSGEVRWIAARAEIERDAQGSSLNMLGAHVDVTELKMAEAAVRDREHMLRVALEAARLGTWDVDLRRGTASRSARALEIFGLSAEDADTAYPRFRDRVHPQDRPKLEAAVASVRYGAAESYHLEYRARRADGGWGWVESHGSVAARDPVTREATRLIGTTQDITERKQAEERQALLAREVDHRAKNALAVVQAALRLTAKTDIKSYVAAVEGRVAALARAHTLLADAQWNGAAIRALVEGELLPFLPGGGRARVHLDGPPLLLLPAAAQVVSMTLHELATNATKYGALSVEGGEVRLSWHVAERRLALRWEEHGGPPIPDAPTRRGFGSRVVEATVQDQLGGTLTRHWAPTGLVVVATIPLERAIMGSADSAAEP</sequence>
<keyword evidence="16" id="KW-0812">Transmembrane</keyword>
<dbReference type="InterPro" id="IPR000700">
    <property type="entry name" value="PAS-assoc_C"/>
</dbReference>
<feature type="transmembrane region" description="Helical" evidence="16">
    <location>
        <begin position="28"/>
        <end position="50"/>
    </location>
</feature>
<dbReference type="InterPro" id="IPR000014">
    <property type="entry name" value="PAS"/>
</dbReference>
<reference evidence="19 20" key="1">
    <citation type="submission" date="2020-03" db="EMBL/GenBank/DDBJ databases">
        <title>Roseomonas stagni sp. nov., isolated from pond water in Japan.</title>
        <authorList>
            <person name="Furuhata K."/>
            <person name="Miyamoto H."/>
            <person name="Goto K."/>
        </authorList>
    </citation>
    <scope>NUCLEOTIDE SEQUENCE [LARGE SCALE GENOMIC DNA]</scope>
    <source>
        <strain evidence="19 20">PeD5</strain>
    </source>
</reference>
<feature type="domain" description="PAC" evidence="18">
    <location>
        <begin position="308"/>
        <end position="360"/>
    </location>
</feature>
<keyword evidence="13" id="KW-0157">Chromophore</keyword>
<dbReference type="Gene3D" id="2.10.70.100">
    <property type="match status" value="2"/>
</dbReference>
<evidence type="ECO:0000256" key="15">
    <source>
        <dbReference type="ARBA" id="ARBA00023170"/>
    </source>
</evidence>
<evidence type="ECO:0000256" key="11">
    <source>
        <dbReference type="ARBA" id="ARBA00022777"/>
    </source>
</evidence>
<dbReference type="NCBIfam" id="TIGR00229">
    <property type="entry name" value="sensory_box"/>
    <property type="match status" value="3"/>
</dbReference>
<dbReference type="Gene3D" id="3.30.450.20">
    <property type="entry name" value="PAS domain"/>
    <property type="match status" value="3"/>
</dbReference>
<dbReference type="GO" id="GO:0005524">
    <property type="term" value="F:ATP binding"/>
    <property type="evidence" value="ECO:0007669"/>
    <property type="project" value="UniProtKB-KW"/>
</dbReference>
<dbReference type="InterPro" id="IPR011102">
    <property type="entry name" value="Sig_transdc_His_kinase_HWE"/>
</dbReference>
<keyword evidence="8" id="KW-0808">Transferase</keyword>
<evidence type="ECO:0000256" key="4">
    <source>
        <dbReference type="ARBA" id="ARBA00022553"/>
    </source>
</evidence>
<feature type="domain" description="PAS" evidence="17">
    <location>
        <begin position="102"/>
        <end position="173"/>
    </location>
</feature>
<dbReference type="PANTHER" id="PTHR41523:SF8">
    <property type="entry name" value="ETHYLENE RESPONSE SENSOR PROTEIN"/>
    <property type="match status" value="1"/>
</dbReference>
<keyword evidence="16" id="KW-0472">Membrane</keyword>
<evidence type="ECO:0000256" key="9">
    <source>
        <dbReference type="ARBA" id="ARBA00022737"/>
    </source>
</evidence>
<dbReference type="EC" id="2.7.13.3" evidence="2"/>